<dbReference type="PANTHER" id="PTHR39160">
    <property type="entry name" value="CELL WALL-BINDING PROTEIN YOCH"/>
    <property type="match status" value="1"/>
</dbReference>
<dbReference type="Pfam" id="PF24568">
    <property type="entry name" value="CC_PcsB"/>
    <property type="match status" value="1"/>
</dbReference>
<dbReference type="AlphaFoldDB" id="W6N6T7"/>
<dbReference type="Pfam" id="PF06725">
    <property type="entry name" value="3D"/>
    <property type="match status" value="1"/>
</dbReference>
<evidence type="ECO:0000313" key="7">
    <source>
        <dbReference type="EMBL" id="CDL91920.1"/>
    </source>
</evidence>
<dbReference type="CDD" id="cd22786">
    <property type="entry name" value="DPBB_YuiC-like"/>
    <property type="match status" value="1"/>
</dbReference>
<feature type="chain" id="PRO_5004878783" evidence="4">
    <location>
        <begin position="26"/>
        <end position="344"/>
    </location>
</feature>
<evidence type="ECO:0000256" key="2">
    <source>
        <dbReference type="SAM" id="Coils"/>
    </source>
</evidence>
<dbReference type="GO" id="GO:0004553">
    <property type="term" value="F:hydrolase activity, hydrolyzing O-glycosyl compounds"/>
    <property type="evidence" value="ECO:0007669"/>
    <property type="project" value="InterPro"/>
</dbReference>
<feature type="domain" description="3D" evidence="5">
    <location>
        <begin position="284"/>
        <end position="344"/>
    </location>
</feature>
<dbReference type="InterPro" id="IPR051933">
    <property type="entry name" value="Resuscitation_pf_RpfB"/>
</dbReference>
<reference evidence="7 8" key="1">
    <citation type="journal article" date="2015" name="Genome Announc.">
        <title>Draft Genome Sequence of Clostridium tyrobutyricum Strain DIVETGP, Isolated from Cow's Milk for Grana Padano Production.</title>
        <authorList>
            <person name="Soggiu A."/>
            <person name="Piras C."/>
            <person name="Gaiarsa S."/>
            <person name="Sassera D."/>
            <person name="Roncada P."/>
            <person name="Bendixen E."/>
            <person name="Brasca M."/>
            <person name="Bonizzi L."/>
        </authorList>
    </citation>
    <scope>NUCLEOTIDE SEQUENCE [LARGE SCALE GENOMIC DNA]</scope>
    <source>
        <strain evidence="7 8">DIVETGP</strain>
    </source>
</reference>
<evidence type="ECO:0000256" key="1">
    <source>
        <dbReference type="ARBA" id="ARBA00022729"/>
    </source>
</evidence>
<gene>
    <name evidence="7" type="ORF">CTDIVETGP_1990</name>
</gene>
<accession>W6N6T7</accession>
<dbReference type="Proteomes" id="UP000019482">
    <property type="component" value="Unassembled WGS sequence"/>
</dbReference>
<organism evidence="7 8">
    <name type="scientific">Clostridium tyrobutyricum DIVETGP</name>
    <dbReference type="NCBI Taxonomy" id="1408889"/>
    <lineage>
        <taxon>Bacteria</taxon>
        <taxon>Bacillati</taxon>
        <taxon>Bacillota</taxon>
        <taxon>Clostridia</taxon>
        <taxon>Eubacteriales</taxon>
        <taxon>Clostridiaceae</taxon>
        <taxon>Clostridium</taxon>
    </lineage>
</organism>
<feature type="signal peptide" evidence="4">
    <location>
        <begin position="1"/>
        <end position="25"/>
    </location>
</feature>
<dbReference type="GO" id="GO:0019867">
    <property type="term" value="C:outer membrane"/>
    <property type="evidence" value="ECO:0007669"/>
    <property type="project" value="InterPro"/>
</dbReference>
<dbReference type="PANTHER" id="PTHR39160:SF4">
    <property type="entry name" value="RESUSCITATION-PROMOTING FACTOR RPFB"/>
    <property type="match status" value="1"/>
</dbReference>
<evidence type="ECO:0000259" key="6">
    <source>
        <dbReference type="Pfam" id="PF24568"/>
    </source>
</evidence>
<dbReference type="InterPro" id="IPR036908">
    <property type="entry name" value="RlpA-like_sf"/>
</dbReference>
<evidence type="ECO:0000256" key="4">
    <source>
        <dbReference type="SAM" id="SignalP"/>
    </source>
</evidence>
<dbReference type="Gene3D" id="6.10.250.3150">
    <property type="match status" value="1"/>
</dbReference>
<keyword evidence="2" id="KW-0175">Coiled coil</keyword>
<dbReference type="InterPro" id="IPR010611">
    <property type="entry name" value="3D_dom"/>
</dbReference>
<dbReference type="GeneID" id="29420323"/>
<feature type="domain" description="Peptidoglycan hydrolase PcsB coiled-coil" evidence="6">
    <location>
        <begin position="81"/>
        <end position="151"/>
    </location>
</feature>
<feature type="coiled-coil region" evidence="2">
    <location>
        <begin position="30"/>
        <end position="92"/>
    </location>
</feature>
<feature type="coiled-coil region" evidence="2">
    <location>
        <begin position="139"/>
        <end position="194"/>
    </location>
</feature>
<evidence type="ECO:0000256" key="3">
    <source>
        <dbReference type="SAM" id="MobiDB-lite"/>
    </source>
</evidence>
<evidence type="ECO:0000259" key="5">
    <source>
        <dbReference type="Pfam" id="PF06725"/>
    </source>
</evidence>
<dbReference type="EMBL" id="CBXI010000036">
    <property type="protein sequence ID" value="CDL91920.1"/>
    <property type="molecule type" value="Genomic_DNA"/>
</dbReference>
<name>W6N6T7_CLOTY</name>
<dbReference type="OrthoDB" id="9798935at2"/>
<feature type="compositionally biased region" description="Low complexity" evidence="3">
    <location>
        <begin position="232"/>
        <end position="248"/>
    </location>
</feature>
<dbReference type="RefSeq" id="WP_017895314.1">
    <property type="nucleotide sequence ID" value="NZ_CBXI010000036.1"/>
</dbReference>
<sequence>MSKKMLSSIITSVIISVMISVNVFAASDTLKQTQDNKAKLQVKVQNLNTQISSVISKIDENKKQMNAIAENMKNTQDKLNRIQKETEESRRLFNKRARAMYMSGTDGYIGVLFGSSDIGDFLSRVDTISKIMKFDNGVINKLKNDQQAISNQKQKLVAENNRLQTLRLNSQNTLAKLSSDVKEQKQLLANASAKEKELIAADMRAKEAAKAKADAIAQTSAKKTVASKVLVASNSSSSRNSGNSISVSRGTSTPSVEASTITVQATAYTGGGYTASGRQAAEGVIAVDPTVIPLGSRVYVDGYGYAVAADTGGAIQGNIIDLYFSSQSACENWGRRTVTVHILK</sequence>
<protein>
    <submittedName>
        <fullName evidence="7">Cell wall-binding protein</fullName>
    </submittedName>
</protein>
<feature type="region of interest" description="Disordered" evidence="3">
    <location>
        <begin position="232"/>
        <end position="252"/>
    </location>
</feature>
<keyword evidence="8" id="KW-1185">Reference proteome</keyword>
<proteinExistence type="predicted"/>
<comment type="caution">
    <text evidence="7">The sequence shown here is derived from an EMBL/GenBank/DDBJ whole genome shotgun (WGS) entry which is preliminary data.</text>
</comment>
<keyword evidence="1 4" id="KW-0732">Signal</keyword>
<dbReference type="SUPFAM" id="SSF50685">
    <property type="entry name" value="Barwin-like endoglucanases"/>
    <property type="match status" value="1"/>
</dbReference>
<evidence type="ECO:0000313" key="8">
    <source>
        <dbReference type="Proteomes" id="UP000019482"/>
    </source>
</evidence>
<dbReference type="GO" id="GO:0009254">
    <property type="term" value="P:peptidoglycan turnover"/>
    <property type="evidence" value="ECO:0007669"/>
    <property type="project" value="InterPro"/>
</dbReference>
<dbReference type="InterPro" id="IPR057309">
    <property type="entry name" value="PcsB_CC"/>
</dbReference>